<organism evidence="1 2">
    <name type="scientific">Pyrus ussuriensis x Pyrus communis</name>
    <dbReference type="NCBI Taxonomy" id="2448454"/>
    <lineage>
        <taxon>Eukaryota</taxon>
        <taxon>Viridiplantae</taxon>
        <taxon>Streptophyta</taxon>
        <taxon>Embryophyta</taxon>
        <taxon>Tracheophyta</taxon>
        <taxon>Spermatophyta</taxon>
        <taxon>Magnoliopsida</taxon>
        <taxon>eudicotyledons</taxon>
        <taxon>Gunneridae</taxon>
        <taxon>Pentapetalae</taxon>
        <taxon>rosids</taxon>
        <taxon>fabids</taxon>
        <taxon>Rosales</taxon>
        <taxon>Rosaceae</taxon>
        <taxon>Amygdaloideae</taxon>
        <taxon>Maleae</taxon>
        <taxon>Pyrus</taxon>
    </lineage>
</organism>
<dbReference type="PROSITE" id="PS00489">
    <property type="entry name" value="RNA_POL_PHAGE_2"/>
    <property type="match status" value="1"/>
</dbReference>
<accession>A0A5N5GB25</accession>
<dbReference type="InterPro" id="IPR043502">
    <property type="entry name" value="DNA/RNA_pol_sf"/>
</dbReference>
<dbReference type="GO" id="GO:0006351">
    <property type="term" value="P:DNA-templated transcription"/>
    <property type="evidence" value="ECO:0007669"/>
    <property type="project" value="InterPro"/>
</dbReference>
<dbReference type="AlphaFoldDB" id="A0A5N5GB25"/>
<keyword evidence="2" id="KW-1185">Reference proteome</keyword>
<dbReference type="InterPro" id="IPR002092">
    <property type="entry name" value="DNA-dir_Rpol_phage-type"/>
</dbReference>
<gene>
    <name evidence="1" type="ORF">D8674_034961</name>
</gene>
<dbReference type="EMBL" id="SMOL01000458">
    <property type="protein sequence ID" value="KAB2612645.1"/>
    <property type="molecule type" value="Genomic_DNA"/>
</dbReference>
<reference evidence="1 2" key="3">
    <citation type="submission" date="2019-11" db="EMBL/GenBank/DDBJ databases">
        <title>A de novo genome assembly of a pear dwarfing rootstock.</title>
        <authorList>
            <person name="Wang F."/>
            <person name="Wang J."/>
            <person name="Li S."/>
            <person name="Zhang Y."/>
            <person name="Fang M."/>
            <person name="Ma L."/>
            <person name="Zhao Y."/>
            <person name="Jiang S."/>
        </authorList>
    </citation>
    <scope>NUCLEOTIDE SEQUENCE [LARGE SCALE GENOMIC DNA]</scope>
    <source>
        <strain evidence="1">S2</strain>
        <tissue evidence="1">Leaf</tissue>
    </source>
</reference>
<dbReference type="SUPFAM" id="SSF56672">
    <property type="entry name" value="DNA/RNA polymerases"/>
    <property type="match status" value="1"/>
</dbReference>
<comment type="caution">
    <text evidence="1">The sequence shown here is derived from an EMBL/GenBank/DDBJ whole genome shotgun (WGS) entry which is preliminary data.</text>
</comment>
<evidence type="ECO:0000313" key="2">
    <source>
        <dbReference type="Proteomes" id="UP000327157"/>
    </source>
</evidence>
<name>A0A5N5GB25_9ROSA</name>
<dbReference type="GO" id="GO:0003899">
    <property type="term" value="F:DNA-directed RNA polymerase activity"/>
    <property type="evidence" value="ECO:0007669"/>
    <property type="project" value="InterPro"/>
</dbReference>
<dbReference type="GO" id="GO:0003677">
    <property type="term" value="F:DNA binding"/>
    <property type="evidence" value="ECO:0007669"/>
    <property type="project" value="InterPro"/>
</dbReference>
<protein>
    <submittedName>
        <fullName evidence="1">DNA-dependent RNA polymerase (Mitochondrion)</fullName>
    </submittedName>
</protein>
<reference evidence="1 2" key="1">
    <citation type="submission" date="2019-09" db="EMBL/GenBank/DDBJ databases">
        <authorList>
            <person name="Ou C."/>
        </authorList>
    </citation>
    <scope>NUCLEOTIDE SEQUENCE [LARGE SCALE GENOMIC DNA]</scope>
    <source>
        <strain evidence="1">S2</strain>
        <tissue evidence="1">Leaf</tissue>
    </source>
</reference>
<sequence length="176" mass="20795">MIPVTKDAAASAYQIISFLLLNKEIAILTNLLPPSQNEESLKIQDLYLNLKDELLVFLRLRLEHNKYTIIESLLTRKLVKYLFMPLIYGKTIRTMIHDIREVYCSLLSYQDSKQMVNLMNLINLIGWFCSVLDKPVLYSIPFFTTVQDYMRSDTAEIWVYDSTTRKRRRRVTLYVE</sequence>
<proteinExistence type="predicted"/>
<dbReference type="Proteomes" id="UP000327157">
    <property type="component" value="Chromosome 9"/>
</dbReference>
<evidence type="ECO:0000313" key="1">
    <source>
        <dbReference type="EMBL" id="KAB2612645.1"/>
    </source>
</evidence>
<dbReference type="OrthoDB" id="1722225at2759"/>
<reference evidence="2" key="2">
    <citation type="submission" date="2019-10" db="EMBL/GenBank/DDBJ databases">
        <title>A de novo genome assembly of a pear dwarfing rootstock.</title>
        <authorList>
            <person name="Wang F."/>
            <person name="Wang J."/>
            <person name="Li S."/>
            <person name="Zhang Y."/>
            <person name="Fang M."/>
            <person name="Ma L."/>
            <person name="Zhao Y."/>
            <person name="Jiang S."/>
        </authorList>
    </citation>
    <scope>NUCLEOTIDE SEQUENCE [LARGE SCALE GENOMIC DNA]</scope>
</reference>